<dbReference type="OrthoDB" id="5971574at2759"/>
<gene>
    <name evidence="2" type="ORF">E2C01_039674</name>
</gene>
<dbReference type="AlphaFoldDB" id="A0A5B7FLW7"/>
<protein>
    <submittedName>
        <fullName evidence="2">Uncharacterized protein</fullName>
    </submittedName>
</protein>
<name>A0A5B7FLW7_PORTR</name>
<feature type="region of interest" description="Disordered" evidence="1">
    <location>
        <begin position="81"/>
        <end position="103"/>
    </location>
</feature>
<dbReference type="Proteomes" id="UP000324222">
    <property type="component" value="Unassembled WGS sequence"/>
</dbReference>
<organism evidence="2 3">
    <name type="scientific">Portunus trituberculatus</name>
    <name type="common">Swimming crab</name>
    <name type="synonym">Neptunus trituberculatus</name>
    <dbReference type="NCBI Taxonomy" id="210409"/>
    <lineage>
        <taxon>Eukaryota</taxon>
        <taxon>Metazoa</taxon>
        <taxon>Ecdysozoa</taxon>
        <taxon>Arthropoda</taxon>
        <taxon>Crustacea</taxon>
        <taxon>Multicrustacea</taxon>
        <taxon>Malacostraca</taxon>
        <taxon>Eumalacostraca</taxon>
        <taxon>Eucarida</taxon>
        <taxon>Decapoda</taxon>
        <taxon>Pleocyemata</taxon>
        <taxon>Brachyura</taxon>
        <taxon>Eubrachyura</taxon>
        <taxon>Portunoidea</taxon>
        <taxon>Portunidae</taxon>
        <taxon>Portuninae</taxon>
        <taxon>Portunus</taxon>
    </lineage>
</organism>
<sequence>MLAEQRVEQAKWLKGTLTLRSDRFRERSDVTGEPRGSPCGHQGTTKFEFKSPSVHSVVHNHPTAKSEFRQAEIRQGGLTVWSEHPSSDTHEGGHPSLSVSFLY</sequence>
<comment type="caution">
    <text evidence="2">The sequence shown here is derived from an EMBL/GenBank/DDBJ whole genome shotgun (WGS) entry which is preliminary data.</text>
</comment>
<evidence type="ECO:0000313" key="3">
    <source>
        <dbReference type="Proteomes" id="UP000324222"/>
    </source>
</evidence>
<reference evidence="2 3" key="1">
    <citation type="submission" date="2019-05" db="EMBL/GenBank/DDBJ databases">
        <title>Another draft genome of Portunus trituberculatus and its Hox gene families provides insights of decapod evolution.</title>
        <authorList>
            <person name="Jeong J.-H."/>
            <person name="Song I."/>
            <person name="Kim S."/>
            <person name="Choi T."/>
            <person name="Kim D."/>
            <person name="Ryu S."/>
            <person name="Kim W."/>
        </authorList>
    </citation>
    <scope>NUCLEOTIDE SEQUENCE [LARGE SCALE GENOMIC DNA]</scope>
    <source>
        <tissue evidence="2">Muscle</tissue>
    </source>
</reference>
<feature type="region of interest" description="Disordered" evidence="1">
    <location>
        <begin position="24"/>
        <end position="44"/>
    </location>
</feature>
<accession>A0A5B7FLW7</accession>
<proteinExistence type="predicted"/>
<keyword evidence="3" id="KW-1185">Reference proteome</keyword>
<evidence type="ECO:0000256" key="1">
    <source>
        <dbReference type="SAM" id="MobiDB-lite"/>
    </source>
</evidence>
<dbReference type="EMBL" id="VSRR010006973">
    <property type="protein sequence ID" value="MPC45968.1"/>
    <property type="molecule type" value="Genomic_DNA"/>
</dbReference>
<evidence type="ECO:0000313" key="2">
    <source>
        <dbReference type="EMBL" id="MPC45968.1"/>
    </source>
</evidence>